<organism evidence="2 5">
    <name type="scientific">Agrobacterium tumefaciens</name>
    <dbReference type="NCBI Taxonomy" id="358"/>
    <lineage>
        <taxon>Bacteria</taxon>
        <taxon>Pseudomonadati</taxon>
        <taxon>Pseudomonadota</taxon>
        <taxon>Alphaproteobacteria</taxon>
        <taxon>Hyphomicrobiales</taxon>
        <taxon>Rhizobiaceae</taxon>
        <taxon>Rhizobium/Agrobacterium group</taxon>
        <taxon>Agrobacterium</taxon>
        <taxon>Agrobacterium tumefaciens complex</taxon>
    </lineage>
</organism>
<dbReference type="PROSITE" id="PS51186">
    <property type="entry name" value="GNAT"/>
    <property type="match status" value="1"/>
</dbReference>
<feature type="domain" description="N-acetyltransferase" evidence="1">
    <location>
        <begin position="1"/>
        <end position="139"/>
    </location>
</feature>
<accession>A0AA44F3U4</accession>
<dbReference type="GO" id="GO:0016747">
    <property type="term" value="F:acyltransferase activity, transferring groups other than amino-acyl groups"/>
    <property type="evidence" value="ECO:0007669"/>
    <property type="project" value="InterPro"/>
</dbReference>
<dbReference type="InterPro" id="IPR000182">
    <property type="entry name" value="GNAT_dom"/>
</dbReference>
<dbReference type="RefSeq" id="WP_035199629.1">
    <property type="nucleotide sequence ID" value="NZ_CP072746.1"/>
</dbReference>
<dbReference type="EMBL" id="LXKT01000013">
    <property type="protein sequence ID" value="OCJ37874.1"/>
    <property type="molecule type" value="Genomic_DNA"/>
</dbReference>
<dbReference type="Proteomes" id="UP000093451">
    <property type="component" value="Unassembled WGS sequence"/>
</dbReference>
<reference evidence="3 4" key="1">
    <citation type="journal article" date="2016" name="PeerJ">
        <title>Gall-ID: tools for genotyping gall-causing phytopathogenic bacteria.</title>
        <authorList>
            <person name="Davis E.W.II."/>
            <person name="Weisberg A.J."/>
            <person name="Tabima J.F."/>
            <person name="Grunwald N.J."/>
            <person name="Chang J.H."/>
        </authorList>
    </citation>
    <scope>NUCLEOTIDE SEQUENCE [LARGE SCALE GENOMIC DNA]</scope>
    <source>
        <strain evidence="3 4">N2/73</strain>
    </source>
</reference>
<evidence type="ECO:0000313" key="4">
    <source>
        <dbReference type="Proteomes" id="UP000093451"/>
    </source>
</evidence>
<sequence length="139" mass="16272">MVLISAATDDDIEWLLREDKWIDEDWLRRCVGRRECLVAKEDTILVGFLRFSMFWGKIPYMDMIRVVPEFRGHGVGATLTVFWETLMREQGASLVMTSSQQDEREPQMWHRRNGYKEAGILHLSKIQDAAEVFFTKALC</sequence>
<proteinExistence type="predicted"/>
<dbReference type="AlphaFoldDB" id="A0AA44F3U4"/>
<reference evidence="2" key="2">
    <citation type="journal article" date="2020" name="Science">
        <title>Unexpected conservation and global transmission of agrobacterial virulence plasmids.</title>
        <authorList>
            <person name="Weisberg A.J."/>
            <person name="Davis E.W. 2nd"/>
            <person name="Tabima J."/>
            <person name="Belcher M.S."/>
            <person name="Miller M."/>
            <person name="Kuo C.H."/>
            <person name="Loper J.E."/>
            <person name="Grunwald N.J."/>
            <person name="Putnam M.L."/>
            <person name="Chang J.H."/>
        </authorList>
    </citation>
    <scope>NUCLEOTIDE SEQUENCE</scope>
    <source>
        <strain evidence="2">17-1853-1a</strain>
    </source>
</reference>
<dbReference type="SUPFAM" id="SSF55729">
    <property type="entry name" value="Acyl-CoA N-acyltransferases (Nat)"/>
    <property type="match status" value="1"/>
</dbReference>
<dbReference type="InterPro" id="IPR016181">
    <property type="entry name" value="Acyl_CoA_acyltransferase"/>
</dbReference>
<gene>
    <name evidence="3" type="ORF">A6U91_06645</name>
    <name evidence="2" type="ORF">G6M46_08190</name>
</gene>
<protein>
    <submittedName>
        <fullName evidence="2 3">Acetyltransferase</fullName>
    </submittedName>
</protein>
<evidence type="ECO:0000313" key="3">
    <source>
        <dbReference type="EMBL" id="OCJ37874.1"/>
    </source>
</evidence>
<evidence type="ECO:0000313" key="2">
    <source>
        <dbReference type="EMBL" id="NTC28131.1"/>
    </source>
</evidence>
<dbReference type="Proteomes" id="UP000702952">
    <property type="component" value="Unassembled WGS sequence"/>
</dbReference>
<dbReference type="Gene3D" id="3.40.630.30">
    <property type="match status" value="1"/>
</dbReference>
<evidence type="ECO:0000259" key="1">
    <source>
        <dbReference type="PROSITE" id="PS51186"/>
    </source>
</evidence>
<dbReference type="Pfam" id="PF00583">
    <property type="entry name" value="Acetyltransf_1"/>
    <property type="match status" value="1"/>
</dbReference>
<evidence type="ECO:0000313" key="5">
    <source>
        <dbReference type="Proteomes" id="UP000702952"/>
    </source>
</evidence>
<comment type="caution">
    <text evidence="2">The sequence shown here is derived from an EMBL/GenBank/DDBJ whole genome shotgun (WGS) entry which is preliminary data.</text>
</comment>
<name>A0AA44F3U4_AGRTU</name>
<dbReference type="CDD" id="cd04301">
    <property type="entry name" value="NAT_SF"/>
    <property type="match status" value="1"/>
</dbReference>
<dbReference type="EMBL" id="JAAMAY010000014">
    <property type="protein sequence ID" value="NTC28131.1"/>
    <property type="molecule type" value="Genomic_DNA"/>
</dbReference>